<evidence type="ECO:0000313" key="5">
    <source>
        <dbReference type="Proteomes" id="UP000565441"/>
    </source>
</evidence>
<evidence type="ECO:0000256" key="2">
    <source>
        <dbReference type="SAM" id="MobiDB-lite"/>
    </source>
</evidence>
<dbReference type="GO" id="GO:0016787">
    <property type="term" value="F:hydrolase activity"/>
    <property type="evidence" value="ECO:0007669"/>
    <property type="project" value="UniProtKB-KW"/>
</dbReference>
<feature type="domain" description="Serine hydrolase" evidence="3">
    <location>
        <begin position="20"/>
        <end position="238"/>
    </location>
</feature>
<sequence>MDSDTKKCSTLTFLLYGIEMAATPTVLVLHGLNRISQNASIFSKRLNALRRECGNNVELVFIDAPIILQPVDIPGSTSQSSESSLNTDPTLTPRTWWKDNPDKTVAYGLKESIEAVRDVLKTRKFDGVLGFSQGAAFAAIISVLLEKPHLYPPFLIDGQPPHPPLKFCVSISGFRLRDPICDPLFEGKYSTPTLHVIGKNDVIIIEERSQLLVDVSTNGRVEEHDGGHFLPSKRQWLKFLCGYMMDPSAVLPSPSLVGSSVPNSGTATPLESGDYLQ</sequence>
<protein>
    <recommendedName>
        <fullName evidence="3">Serine hydrolase domain-containing protein</fullName>
    </recommendedName>
</protein>
<accession>A0A8H5H339</accession>
<dbReference type="PANTHER" id="PTHR48070">
    <property type="entry name" value="ESTERASE OVCA2"/>
    <property type="match status" value="1"/>
</dbReference>
<reference evidence="4 5" key="1">
    <citation type="journal article" date="2020" name="ISME J.">
        <title>Uncovering the hidden diversity of litter-decomposition mechanisms in mushroom-forming fungi.</title>
        <authorList>
            <person name="Floudas D."/>
            <person name="Bentzer J."/>
            <person name="Ahren D."/>
            <person name="Johansson T."/>
            <person name="Persson P."/>
            <person name="Tunlid A."/>
        </authorList>
    </citation>
    <scope>NUCLEOTIDE SEQUENCE [LARGE SCALE GENOMIC DNA]</scope>
    <source>
        <strain evidence="4 5">CBS 661.87</strain>
    </source>
</reference>
<dbReference type="InterPro" id="IPR005645">
    <property type="entry name" value="FSH-like_dom"/>
</dbReference>
<dbReference type="InterPro" id="IPR050593">
    <property type="entry name" value="LovG"/>
</dbReference>
<dbReference type="InterPro" id="IPR029058">
    <property type="entry name" value="AB_hydrolase_fold"/>
</dbReference>
<dbReference type="SUPFAM" id="SSF53474">
    <property type="entry name" value="alpha/beta-Hydrolases"/>
    <property type="match status" value="1"/>
</dbReference>
<dbReference type="Pfam" id="PF03959">
    <property type="entry name" value="FSH1"/>
    <property type="match status" value="1"/>
</dbReference>
<keyword evidence="5" id="KW-1185">Reference proteome</keyword>
<name>A0A8H5H339_9AGAR</name>
<dbReference type="Gene3D" id="3.40.50.1820">
    <property type="entry name" value="alpha/beta hydrolase"/>
    <property type="match status" value="1"/>
</dbReference>
<feature type="compositionally biased region" description="Low complexity" evidence="2">
    <location>
        <begin position="255"/>
        <end position="265"/>
    </location>
</feature>
<dbReference type="Proteomes" id="UP000565441">
    <property type="component" value="Unassembled WGS sequence"/>
</dbReference>
<dbReference type="GO" id="GO:0005737">
    <property type="term" value="C:cytoplasm"/>
    <property type="evidence" value="ECO:0007669"/>
    <property type="project" value="TreeGrafter"/>
</dbReference>
<evidence type="ECO:0000313" key="4">
    <source>
        <dbReference type="EMBL" id="KAF5375540.1"/>
    </source>
</evidence>
<evidence type="ECO:0000259" key="3">
    <source>
        <dbReference type="Pfam" id="PF03959"/>
    </source>
</evidence>
<dbReference type="GO" id="GO:0005634">
    <property type="term" value="C:nucleus"/>
    <property type="evidence" value="ECO:0007669"/>
    <property type="project" value="TreeGrafter"/>
</dbReference>
<feature type="region of interest" description="Disordered" evidence="2">
    <location>
        <begin position="255"/>
        <end position="277"/>
    </location>
</feature>
<keyword evidence="1" id="KW-0378">Hydrolase</keyword>
<dbReference type="PANTHER" id="PTHR48070:SF6">
    <property type="entry name" value="ESTERASE OVCA2"/>
    <property type="match status" value="1"/>
</dbReference>
<comment type="caution">
    <text evidence="4">The sequence shown here is derived from an EMBL/GenBank/DDBJ whole genome shotgun (WGS) entry which is preliminary data.</text>
</comment>
<dbReference type="AlphaFoldDB" id="A0A8H5H339"/>
<dbReference type="OrthoDB" id="2094269at2759"/>
<organism evidence="4 5">
    <name type="scientific">Tricholomella constricta</name>
    <dbReference type="NCBI Taxonomy" id="117010"/>
    <lineage>
        <taxon>Eukaryota</taxon>
        <taxon>Fungi</taxon>
        <taxon>Dikarya</taxon>
        <taxon>Basidiomycota</taxon>
        <taxon>Agaricomycotina</taxon>
        <taxon>Agaricomycetes</taxon>
        <taxon>Agaricomycetidae</taxon>
        <taxon>Agaricales</taxon>
        <taxon>Tricholomatineae</taxon>
        <taxon>Lyophyllaceae</taxon>
        <taxon>Tricholomella</taxon>
    </lineage>
</organism>
<proteinExistence type="predicted"/>
<dbReference type="EMBL" id="JAACJP010000033">
    <property type="protein sequence ID" value="KAF5375540.1"/>
    <property type="molecule type" value="Genomic_DNA"/>
</dbReference>
<gene>
    <name evidence="4" type="ORF">D9615_009143</name>
</gene>
<evidence type="ECO:0000256" key="1">
    <source>
        <dbReference type="ARBA" id="ARBA00022801"/>
    </source>
</evidence>